<feature type="domain" description="FMN hydroxy acid dehydrogenase" evidence="5">
    <location>
        <begin position="1"/>
        <end position="166"/>
    </location>
</feature>
<accession>A0ABY2D848</accession>
<dbReference type="PANTHER" id="PTHR10578:SF107">
    <property type="entry name" value="2-HYDROXYACID OXIDASE 1"/>
    <property type="match status" value="1"/>
</dbReference>
<dbReference type="PROSITE" id="PS51349">
    <property type="entry name" value="FMN_HYDROXY_ACID_DH_2"/>
    <property type="match status" value="1"/>
</dbReference>
<dbReference type="InterPro" id="IPR013785">
    <property type="entry name" value="Aldolase_TIM"/>
</dbReference>
<protein>
    <recommendedName>
        <fullName evidence="5">FMN hydroxy acid dehydrogenase domain-containing protein</fullName>
    </recommendedName>
</protein>
<keyword evidence="4" id="KW-0560">Oxidoreductase</keyword>
<keyword evidence="2" id="KW-0285">Flavoprotein</keyword>
<comment type="caution">
    <text evidence="6">The sequence shown here is derived from an EMBL/GenBank/DDBJ whole genome shotgun (WGS) entry which is preliminary data.</text>
</comment>
<dbReference type="Proteomes" id="UP000294823">
    <property type="component" value="Unassembled WGS sequence"/>
</dbReference>
<evidence type="ECO:0000313" key="6">
    <source>
        <dbReference type="EMBL" id="TDB02958.1"/>
    </source>
</evidence>
<evidence type="ECO:0000313" key="7">
    <source>
        <dbReference type="Proteomes" id="UP000294823"/>
    </source>
</evidence>
<evidence type="ECO:0000256" key="2">
    <source>
        <dbReference type="ARBA" id="ARBA00022630"/>
    </source>
</evidence>
<name>A0ABY2D848_9GAMM</name>
<evidence type="ECO:0000259" key="5">
    <source>
        <dbReference type="PROSITE" id="PS51349"/>
    </source>
</evidence>
<evidence type="ECO:0000256" key="3">
    <source>
        <dbReference type="ARBA" id="ARBA00022643"/>
    </source>
</evidence>
<dbReference type="SUPFAM" id="SSF51395">
    <property type="entry name" value="FMN-linked oxidoreductases"/>
    <property type="match status" value="1"/>
</dbReference>
<evidence type="ECO:0000256" key="4">
    <source>
        <dbReference type="ARBA" id="ARBA00023002"/>
    </source>
</evidence>
<dbReference type="EMBL" id="SLTR01000008">
    <property type="protein sequence ID" value="TDB02958.1"/>
    <property type="molecule type" value="Genomic_DNA"/>
</dbReference>
<dbReference type="Pfam" id="PF01070">
    <property type="entry name" value="FMN_dh"/>
    <property type="match status" value="1"/>
</dbReference>
<reference evidence="6 7" key="1">
    <citation type="submission" date="2019-03" db="EMBL/GenBank/DDBJ databases">
        <title>Halomonas marinisediminis sp. nov., a moderately halophilic bacterium isolated from the Bohai Gulf.</title>
        <authorList>
            <person name="Ji X."/>
        </authorList>
    </citation>
    <scope>NUCLEOTIDE SEQUENCE [LARGE SCALE GENOMIC DNA]</scope>
    <source>
        <strain evidence="6 7">204</strain>
    </source>
</reference>
<evidence type="ECO:0000256" key="1">
    <source>
        <dbReference type="ARBA" id="ARBA00001917"/>
    </source>
</evidence>
<keyword evidence="7" id="KW-1185">Reference proteome</keyword>
<organism evidence="6 7">
    <name type="scientific">Halomonas marinisediminis</name>
    <dbReference type="NCBI Taxonomy" id="2546095"/>
    <lineage>
        <taxon>Bacteria</taxon>
        <taxon>Pseudomonadati</taxon>
        <taxon>Pseudomonadota</taxon>
        <taxon>Gammaproteobacteria</taxon>
        <taxon>Oceanospirillales</taxon>
        <taxon>Halomonadaceae</taxon>
        <taxon>Halomonas</taxon>
    </lineage>
</organism>
<gene>
    <name evidence="6" type="ORF">E0702_08040</name>
</gene>
<keyword evidence="3" id="KW-0288">FMN</keyword>
<dbReference type="PANTHER" id="PTHR10578">
    <property type="entry name" value="S -2-HYDROXY-ACID OXIDASE-RELATED"/>
    <property type="match status" value="1"/>
</dbReference>
<dbReference type="InterPro" id="IPR037396">
    <property type="entry name" value="FMN_HAD"/>
</dbReference>
<comment type="cofactor">
    <cofactor evidence="1">
        <name>FMN</name>
        <dbReference type="ChEBI" id="CHEBI:58210"/>
    </cofactor>
</comment>
<dbReference type="InterPro" id="IPR000262">
    <property type="entry name" value="FMN-dep_DH"/>
</dbReference>
<dbReference type="Gene3D" id="3.20.20.70">
    <property type="entry name" value="Aldolase class I"/>
    <property type="match status" value="1"/>
</dbReference>
<proteinExistence type="predicted"/>
<sequence length="166" mass="18570">MPTITCIDDLQRLARRRVPRMFYDYVDSGAWTESTYRANANDFSSIGLRQRVMVDMSNRRLESEMLGERVSLPLALVPTGLTGSGHWARRVSVNPCASSTRSWIPPWRYAACGISMMSIPGSCAQAAIPCRADPPPRPLDSLRRRQPGTLAWRRSHSGLVVFGISY</sequence>